<dbReference type="CDD" id="cd07067">
    <property type="entry name" value="HP_PGM_like"/>
    <property type="match status" value="1"/>
</dbReference>
<dbReference type="SMART" id="SM00855">
    <property type="entry name" value="PGAM"/>
    <property type="match status" value="1"/>
</dbReference>
<proteinExistence type="predicted"/>
<gene>
    <name evidence="1" type="ORF">LKMONMHP_4113</name>
</gene>
<keyword evidence="2" id="KW-1185">Reference proteome</keyword>
<comment type="caution">
    <text evidence="1">The sequence shown here is derived from an EMBL/GenBank/DDBJ whole genome shotgun (WGS) entry which is preliminary data.</text>
</comment>
<dbReference type="InterPro" id="IPR013078">
    <property type="entry name" value="His_Pase_superF_clade-1"/>
</dbReference>
<dbReference type="Proteomes" id="UP001055156">
    <property type="component" value="Unassembled WGS sequence"/>
</dbReference>
<evidence type="ECO:0000313" key="2">
    <source>
        <dbReference type="Proteomes" id="UP001055156"/>
    </source>
</evidence>
<organism evidence="1 2">
    <name type="scientific">Methylobacterium organophilum</name>
    <dbReference type="NCBI Taxonomy" id="410"/>
    <lineage>
        <taxon>Bacteria</taxon>
        <taxon>Pseudomonadati</taxon>
        <taxon>Pseudomonadota</taxon>
        <taxon>Alphaproteobacteria</taxon>
        <taxon>Hyphomicrobiales</taxon>
        <taxon>Methylobacteriaceae</taxon>
        <taxon>Methylobacterium</taxon>
    </lineage>
</organism>
<dbReference type="SUPFAM" id="SSF53254">
    <property type="entry name" value="Phosphoglycerate mutase-like"/>
    <property type="match status" value="1"/>
</dbReference>
<dbReference type="EMBL" id="BPQV01000014">
    <property type="protein sequence ID" value="GJE29234.1"/>
    <property type="molecule type" value="Genomic_DNA"/>
</dbReference>
<sequence>MRRLILLRHAKSDHPPGVADLDRPLDARGRRDGPRIGAVLAADGLVPAHVFVSPARRTQETWALVREHLGSLEAETVPSIYEAAASRLLAAIHSAPDRAGSLMMIGHNPGFQKLGLSLAGTGEPEALATLRDNLPTAAVAVIDFPEAESWEAVAPGTGRLVRLILPRTLAEEEA</sequence>
<reference evidence="1" key="2">
    <citation type="submission" date="2021-08" db="EMBL/GenBank/DDBJ databases">
        <authorList>
            <person name="Tani A."/>
            <person name="Ola A."/>
            <person name="Ogura Y."/>
            <person name="Katsura K."/>
            <person name="Hayashi T."/>
        </authorList>
    </citation>
    <scope>NUCLEOTIDE SEQUENCE</scope>
    <source>
        <strain evidence="1">NBRC 15689</strain>
    </source>
</reference>
<dbReference type="RefSeq" id="WP_238313526.1">
    <property type="nucleotide sequence ID" value="NZ_BPQV01000014.1"/>
</dbReference>
<evidence type="ECO:0008006" key="3">
    <source>
        <dbReference type="Google" id="ProtNLM"/>
    </source>
</evidence>
<protein>
    <recommendedName>
        <fullName evidence="3">Histidine phosphatase family protein</fullName>
    </recommendedName>
</protein>
<evidence type="ECO:0000313" key="1">
    <source>
        <dbReference type="EMBL" id="GJE29234.1"/>
    </source>
</evidence>
<reference evidence="1" key="1">
    <citation type="journal article" date="2021" name="Front. Microbiol.">
        <title>Comprehensive Comparative Genomics and Phenotyping of Methylobacterium Species.</title>
        <authorList>
            <person name="Alessa O."/>
            <person name="Ogura Y."/>
            <person name="Fujitani Y."/>
            <person name="Takami H."/>
            <person name="Hayashi T."/>
            <person name="Sahin N."/>
            <person name="Tani A."/>
        </authorList>
    </citation>
    <scope>NUCLEOTIDE SEQUENCE</scope>
    <source>
        <strain evidence="1">NBRC 15689</strain>
    </source>
</reference>
<dbReference type="InterPro" id="IPR029033">
    <property type="entry name" value="His_PPase_superfam"/>
</dbReference>
<dbReference type="Gene3D" id="3.40.50.1240">
    <property type="entry name" value="Phosphoglycerate mutase-like"/>
    <property type="match status" value="1"/>
</dbReference>
<accession>A0ABQ4TDU8</accession>
<dbReference type="PANTHER" id="PTHR47623">
    <property type="entry name" value="OS09G0287300 PROTEIN"/>
    <property type="match status" value="1"/>
</dbReference>
<name>A0ABQ4TDU8_METOR</name>
<dbReference type="PANTHER" id="PTHR47623:SF1">
    <property type="entry name" value="OS09G0287300 PROTEIN"/>
    <property type="match status" value="1"/>
</dbReference>
<dbReference type="Pfam" id="PF00300">
    <property type="entry name" value="His_Phos_1"/>
    <property type="match status" value="1"/>
</dbReference>